<evidence type="ECO:0000313" key="2">
    <source>
        <dbReference type="Proteomes" id="UP001225378"/>
    </source>
</evidence>
<organism evidence="1 2">
    <name type="scientific">Methylomarinum roseum</name>
    <dbReference type="NCBI Taxonomy" id="3067653"/>
    <lineage>
        <taxon>Bacteria</taxon>
        <taxon>Pseudomonadati</taxon>
        <taxon>Pseudomonadota</taxon>
        <taxon>Gammaproteobacteria</taxon>
        <taxon>Methylococcales</taxon>
        <taxon>Methylococcaceae</taxon>
        <taxon>Methylomarinum</taxon>
    </lineage>
</organism>
<dbReference type="Proteomes" id="UP001225378">
    <property type="component" value="Chromosome"/>
</dbReference>
<evidence type="ECO:0000313" key="1">
    <source>
        <dbReference type="EMBL" id="XBS19655.1"/>
    </source>
</evidence>
<dbReference type="AlphaFoldDB" id="A0AAU7NRS1"/>
<name>A0AAU7NRS1_9GAMM</name>
<proteinExistence type="predicted"/>
<sequence>MLKQRHCLGKSTLFLTWMEETLDDFITYPGFNAIASYRTQLSNEILPI</sequence>
<gene>
    <name evidence="1" type="ORF">Q9L42_014985</name>
</gene>
<accession>A0AAU7NRS1</accession>
<dbReference type="EMBL" id="CP157743">
    <property type="protein sequence ID" value="XBS19655.1"/>
    <property type="molecule type" value="Genomic_DNA"/>
</dbReference>
<dbReference type="RefSeq" id="WP_305907606.1">
    <property type="nucleotide sequence ID" value="NZ_CP157743.1"/>
</dbReference>
<protein>
    <recommendedName>
        <fullName evidence="3">Transposase</fullName>
    </recommendedName>
</protein>
<keyword evidence="2" id="KW-1185">Reference proteome</keyword>
<reference evidence="1 2" key="1">
    <citation type="journal article" date="2024" name="Microbiology">
        <title>Methylomarinum rosea sp. nov., a novel halophilic methanotrophic bacterium from the hypersaline Lake Elton.</title>
        <authorList>
            <person name="Suleimanov R.Z."/>
            <person name="Oshkin I.Y."/>
            <person name="Danilova O.V."/>
            <person name="Suzina N.E."/>
            <person name="Dedysh S.N."/>
        </authorList>
    </citation>
    <scope>NUCLEOTIDE SEQUENCE [LARGE SCALE GENOMIC DNA]</scope>
    <source>
        <strain evidence="1 2">Ch1-1</strain>
    </source>
</reference>
<dbReference type="KEGG" id="mech:Q9L42_014985"/>
<evidence type="ECO:0008006" key="3">
    <source>
        <dbReference type="Google" id="ProtNLM"/>
    </source>
</evidence>